<keyword evidence="1" id="KW-0732">Signal</keyword>
<proteinExistence type="predicted"/>
<organism evidence="2 3">
    <name type="scientific">Adiantum capillus-veneris</name>
    <name type="common">Maidenhair fern</name>
    <dbReference type="NCBI Taxonomy" id="13818"/>
    <lineage>
        <taxon>Eukaryota</taxon>
        <taxon>Viridiplantae</taxon>
        <taxon>Streptophyta</taxon>
        <taxon>Embryophyta</taxon>
        <taxon>Tracheophyta</taxon>
        <taxon>Polypodiopsida</taxon>
        <taxon>Polypodiidae</taxon>
        <taxon>Polypodiales</taxon>
        <taxon>Pteridineae</taxon>
        <taxon>Pteridaceae</taxon>
        <taxon>Vittarioideae</taxon>
        <taxon>Adiantum</taxon>
    </lineage>
</organism>
<accession>A0A9D4UWD3</accession>
<dbReference type="AlphaFoldDB" id="A0A9D4UWD3"/>
<reference evidence="2" key="1">
    <citation type="submission" date="2021-01" db="EMBL/GenBank/DDBJ databases">
        <title>Adiantum capillus-veneris genome.</title>
        <authorList>
            <person name="Fang Y."/>
            <person name="Liao Q."/>
        </authorList>
    </citation>
    <scope>NUCLEOTIDE SEQUENCE</scope>
    <source>
        <strain evidence="2">H3</strain>
        <tissue evidence="2">Leaf</tissue>
    </source>
</reference>
<sequence length="67" mass="7335">MKTKARAWHSAFLWLVVCCCSSVAALRSRFSSLGSDGQFKDDPFSDSLSKNFYGQLNDCSCPGHRGG</sequence>
<keyword evidence="3" id="KW-1185">Reference proteome</keyword>
<feature type="signal peptide" evidence="1">
    <location>
        <begin position="1"/>
        <end position="25"/>
    </location>
</feature>
<dbReference type="Proteomes" id="UP000886520">
    <property type="component" value="Chromosome 9"/>
</dbReference>
<gene>
    <name evidence="2" type="ORF">GOP47_0009329</name>
</gene>
<evidence type="ECO:0000256" key="1">
    <source>
        <dbReference type="SAM" id="SignalP"/>
    </source>
</evidence>
<comment type="caution">
    <text evidence="2">The sequence shown here is derived from an EMBL/GenBank/DDBJ whole genome shotgun (WGS) entry which is preliminary data.</text>
</comment>
<name>A0A9D4UWD3_ADICA</name>
<evidence type="ECO:0000313" key="2">
    <source>
        <dbReference type="EMBL" id="KAI5075253.1"/>
    </source>
</evidence>
<protein>
    <submittedName>
        <fullName evidence="2">Uncharacterized protein</fullName>
    </submittedName>
</protein>
<evidence type="ECO:0000313" key="3">
    <source>
        <dbReference type="Proteomes" id="UP000886520"/>
    </source>
</evidence>
<feature type="chain" id="PRO_5039183098" evidence="1">
    <location>
        <begin position="26"/>
        <end position="67"/>
    </location>
</feature>
<dbReference type="EMBL" id="JABFUD020000009">
    <property type="protein sequence ID" value="KAI5075253.1"/>
    <property type="molecule type" value="Genomic_DNA"/>
</dbReference>